<dbReference type="InterPro" id="IPR002110">
    <property type="entry name" value="Ankyrin_rpt"/>
</dbReference>
<dbReference type="Gene3D" id="1.20.5.190">
    <property type="match status" value="1"/>
</dbReference>
<dbReference type="InterPro" id="IPR013783">
    <property type="entry name" value="Ig-like_fold"/>
</dbReference>
<dbReference type="InterPro" id="IPR014756">
    <property type="entry name" value="Ig_E-set"/>
</dbReference>
<name>A0A6G0XRF0_9STRA</name>
<sequence length="728" mass="80905">MEKATAAETARLVEAARERWLQKDEILLLLSTCMKNGMPIRTTPSHQPPSGTLFVCDSVMDFKRDGWTWQKQKGSKTKIREDRAKLVVNRENVLLGLYVHSADNPSFHRRSYTLRDDANRMILVHYLDDNKKPKSPDEPSFGSCANFIDEAFADFHNPTDNDDNDKNVFDDLLLDDNMLCDHPNQLEPPRDAFQTSKTTRSLIAITDFSPNWDFCSGGAKILICMASPAEHSPLFVAFGSVVVPADQISPSVLRCNAPSMNVTGSVLFRVTAYLNGQVIPVTADGQFVFKACSESSGRDTDSTAFSFSETQSIKRARSENLDTMSSCPSSPTNSLHGLDELDERQYKIRVVERLSEFRRVISQPKPVVCTVASEPPSLILDDTAIAALSDKELGALSEQLIEDVVKQLVALAGTSPELLDELNSLDDAGLSLLHYVCFYNCGQLVPLLLSHGANVNQRSAQGQTPLHYASGCGHLSIVQLLLSEQADCSMVDLENQTPADRAENAGHYDVAAYLRSLSPPSPPKSTSFDDLRCIMLDPERSDDYNRKFLLGAFSSMSLHDKCALSLGTKRRSNSISDPFDDYTSENELEVQSVMTDNDEGKLLAAMELMGPEELALLEEEARVIQNNVRAWLLRRSYRHMRDTTWKLKEATQTIETQKMDRIKAAVTVQAATRSMLVRRNFLQQRNTAIKVQAAARGIICRKKFAQMKKDAMASLVIQRNATGKPSSS</sequence>
<evidence type="ECO:0000256" key="3">
    <source>
        <dbReference type="ARBA" id="ARBA00023043"/>
    </source>
</evidence>
<keyword evidence="5" id="KW-0804">Transcription</keyword>
<dbReference type="Pfam" id="PF12796">
    <property type="entry name" value="Ank_2"/>
    <property type="match status" value="1"/>
</dbReference>
<dbReference type="InterPro" id="IPR027417">
    <property type="entry name" value="P-loop_NTPase"/>
</dbReference>
<proteinExistence type="inferred from homology"/>
<reference evidence="9 10" key="1">
    <citation type="submission" date="2019-07" db="EMBL/GenBank/DDBJ databases">
        <title>Genomics analysis of Aphanomyces spp. identifies a new class of oomycete effector associated with host adaptation.</title>
        <authorList>
            <person name="Gaulin E."/>
        </authorList>
    </citation>
    <scope>NUCLEOTIDE SEQUENCE [LARGE SCALE GENOMIC DNA]</scope>
    <source>
        <strain evidence="9 10">ATCC 201684</strain>
    </source>
</reference>
<keyword evidence="10" id="KW-1185">Reference proteome</keyword>
<evidence type="ECO:0000256" key="7">
    <source>
        <dbReference type="PROSITE-ProRule" id="PRU00023"/>
    </source>
</evidence>
<dbReference type="PROSITE" id="PS50297">
    <property type="entry name" value="ANK_REP_REGION"/>
    <property type="match status" value="1"/>
</dbReference>
<dbReference type="Pfam" id="PF03859">
    <property type="entry name" value="CG-1"/>
    <property type="match status" value="1"/>
</dbReference>
<keyword evidence="3 7" id="KW-0040">ANK repeat</keyword>
<dbReference type="SUPFAM" id="SSF81296">
    <property type="entry name" value="E set domains"/>
    <property type="match status" value="1"/>
</dbReference>
<evidence type="ECO:0000256" key="4">
    <source>
        <dbReference type="ARBA" id="ARBA00023159"/>
    </source>
</evidence>
<accession>A0A6G0XRF0</accession>
<dbReference type="Gene3D" id="2.60.40.10">
    <property type="entry name" value="Immunoglobulins"/>
    <property type="match status" value="1"/>
</dbReference>
<gene>
    <name evidence="9" type="ORF">Ae201684_002191</name>
</gene>
<dbReference type="EMBL" id="VJMJ01000022">
    <property type="protein sequence ID" value="KAF0743136.1"/>
    <property type="molecule type" value="Genomic_DNA"/>
</dbReference>
<dbReference type="Gene3D" id="1.25.40.20">
    <property type="entry name" value="Ankyrin repeat-containing domain"/>
    <property type="match status" value="1"/>
</dbReference>
<dbReference type="SMART" id="SM00248">
    <property type="entry name" value="ANK"/>
    <property type="match status" value="3"/>
</dbReference>
<dbReference type="PANTHER" id="PTHR23335">
    <property type="entry name" value="CALMODULIN-BINDING TRANSCRIPTION ACTIVATOR CAMTA"/>
    <property type="match status" value="1"/>
</dbReference>
<evidence type="ECO:0000313" key="9">
    <source>
        <dbReference type="EMBL" id="KAF0743136.1"/>
    </source>
</evidence>
<dbReference type="VEuPathDB" id="FungiDB:AeMF1_015834"/>
<evidence type="ECO:0000256" key="6">
    <source>
        <dbReference type="ARBA" id="ARBA00023242"/>
    </source>
</evidence>
<dbReference type="SMART" id="SM00015">
    <property type="entry name" value="IQ"/>
    <property type="match status" value="3"/>
</dbReference>
<evidence type="ECO:0000259" key="8">
    <source>
        <dbReference type="PROSITE" id="PS51437"/>
    </source>
</evidence>
<dbReference type="Proteomes" id="UP000481153">
    <property type="component" value="Unassembled WGS sequence"/>
</dbReference>
<dbReference type="SUPFAM" id="SSF52540">
    <property type="entry name" value="P-loop containing nucleoside triphosphate hydrolases"/>
    <property type="match status" value="1"/>
</dbReference>
<feature type="repeat" description="ANK" evidence="7">
    <location>
        <begin position="461"/>
        <end position="493"/>
    </location>
</feature>
<keyword evidence="6" id="KW-0539">Nucleus</keyword>
<dbReference type="SMART" id="SM01076">
    <property type="entry name" value="CG-1"/>
    <property type="match status" value="1"/>
</dbReference>
<dbReference type="AlphaFoldDB" id="A0A6G0XRF0"/>
<keyword evidence="4" id="KW-0010">Activator</keyword>
<comment type="caution">
    <text evidence="9">The sequence shown here is derived from an EMBL/GenBank/DDBJ whole genome shotgun (WGS) entry which is preliminary data.</text>
</comment>
<dbReference type="GO" id="GO:0006357">
    <property type="term" value="P:regulation of transcription by RNA polymerase II"/>
    <property type="evidence" value="ECO:0007669"/>
    <property type="project" value="TreeGrafter"/>
</dbReference>
<comment type="similarity">
    <text evidence="2">Belongs to the CAMTA family.</text>
</comment>
<dbReference type="PROSITE" id="PS50088">
    <property type="entry name" value="ANK_REPEAT"/>
    <property type="match status" value="2"/>
</dbReference>
<dbReference type="GO" id="GO:0005634">
    <property type="term" value="C:nucleus"/>
    <property type="evidence" value="ECO:0007669"/>
    <property type="project" value="UniProtKB-SubCell"/>
</dbReference>
<dbReference type="PROSITE" id="PS50096">
    <property type="entry name" value="IQ"/>
    <property type="match status" value="3"/>
</dbReference>
<dbReference type="Pfam" id="PF00612">
    <property type="entry name" value="IQ"/>
    <property type="match status" value="3"/>
</dbReference>
<feature type="repeat" description="ANK" evidence="7">
    <location>
        <begin position="428"/>
        <end position="460"/>
    </location>
</feature>
<feature type="domain" description="CG-1" evidence="8">
    <location>
        <begin position="9"/>
        <end position="135"/>
    </location>
</feature>
<evidence type="ECO:0000256" key="2">
    <source>
        <dbReference type="ARBA" id="ARBA00008267"/>
    </source>
</evidence>
<dbReference type="InterPro" id="IPR036770">
    <property type="entry name" value="Ankyrin_rpt-contain_sf"/>
</dbReference>
<dbReference type="PANTHER" id="PTHR23335:SF1">
    <property type="entry name" value="CALMODULIN-BINDING TRANSCRIPTION ACTIVATOR, ISOFORM F"/>
    <property type="match status" value="1"/>
</dbReference>
<dbReference type="GO" id="GO:0003712">
    <property type="term" value="F:transcription coregulator activity"/>
    <property type="evidence" value="ECO:0007669"/>
    <property type="project" value="TreeGrafter"/>
</dbReference>
<dbReference type="InterPro" id="IPR005559">
    <property type="entry name" value="CG-1_dom"/>
</dbReference>
<dbReference type="PROSITE" id="PS51437">
    <property type="entry name" value="CG_1"/>
    <property type="match status" value="1"/>
</dbReference>
<evidence type="ECO:0000256" key="5">
    <source>
        <dbReference type="ARBA" id="ARBA00023163"/>
    </source>
</evidence>
<comment type="subcellular location">
    <subcellularLocation>
        <location evidence="1">Nucleus</location>
    </subcellularLocation>
</comment>
<dbReference type="SUPFAM" id="SSF48403">
    <property type="entry name" value="Ankyrin repeat"/>
    <property type="match status" value="1"/>
</dbReference>
<protein>
    <recommendedName>
        <fullName evidence="8">CG-1 domain-containing protein</fullName>
    </recommendedName>
</protein>
<dbReference type="GO" id="GO:0003690">
    <property type="term" value="F:double-stranded DNA binding"/>
    <property type="evidence" value="ECO:0007669"/>
    <property type="project" value="TreeGrafter"/>
</dbReference>
<dbReference type="InterPro" id="IPR000048">
    <property type="entry name" value="IQ_motif_EF-hand-BS"/>
</dbReference>
<organism evidence="9 10">
    <name type="scientific">Aphanomyces euteiches</name>
    <dbReference type="NCBI Taxonomy" id="100861"/>
    <lineage>
        <taxon>Eukaryota</taxon>
        <taxon>Sar</taxon>
        <taxon>Stramenopiles</taxon>
        <taxon>Oomycota</taxon>
        <taxon>Saprolegniomycetes</taxon>
        <taxon>Saprolegniales</taxon>
        <taxon>Verrucalvaceae</taxon>
        <taxon>Aphanomyces</taxon>
    </lineage>
</organism>
<evidence type="ECO:0000313" key="10">
    <source>
        <dbReference type="Proteomes" id="UP000481153"/>
    </source>
</evidence>
<evidence type="ECO:0000256" key="1">
    <source>
        <dbReference type="ARBA" id="ARBA00004123"/>
    </source>
</evidence>